<keyword evidence="3" id="KW-1185">Reference proteome</keyword>
<dbReference type="InterPro" id="IPR009003">
    <property type="entry name" value="Peptidase_S1_PA"/>
</dbReference>
<dbReference type="Proteomes" id="UP000199699">
    <property type="component" value="Unassembled WGS sequence"/>
</dbReference>
<accession>A0A1C6SSD1</accession>
<organism evidence="2 3">
    <name type="scientific">Micromonospora nigra</name>
    <dbReference type="NCBI Taxonomy" id="145857"/>
    <lineage>
        <taxon>Bacteria</taxon>
        <taxon>Bacillati</taxon>
        <taxon>Actinomycetota</taxon>
        <taxon>Actinomycetes</taxon>
        <taxon>Micromonosporales</taxon>
        <taxon>Micromonosporaceae</taxon>
        <taxon>Micromonospora</taxon>
    </lineage>
</organism>
<evidence type="ECO:0000313" key="2">
    <source>
        <dbReference type="EMBL" id="SCL32292.1"/>
    </source>
</evidence>
<dbReference type="SUPFAM" id="SSF50494">
    <property type="entry name" value="Trypsin-like serine proteases"/>
    <property type="match status" value="1"/>
</dbReference>
<gene>
    <name evidence="2" type="ORF">GA0070616_4428</name>
</gene>
<dbReference type="EMBL" id="FMHT01000003">
    <property type="protein sequence ID" value="SCL32292.1"/>
    <property type="molecule type" value="Genomic_DNA"/>
</dbReference>
<feature type="region of interest" description="Disordered" evidence="1">
    <location>
        <begin position="298"/>
        <end position="324"/>
    </location>
</feature>
<protein>
    <submittedName>
        <fullName evidence="2">Trypsin-like peptidase domain-containing protein</fullName>
    </submittedName>
</protein>
<dbReference type="STRING" id="145857.GA0070616_4428"/>
<proteinExistence type="predicted"/>
<sequence>MRELHRIEGSGCGIGSITLSKVMVDHGSEPWPVRILGPHRAVLGTGMAIDERHVLTCAHVVGAAGGTEPLDGVPTWPVGVDLVGQPGAPTVSARVVPDCWVPPTEDGRGDVALLELAVPLAHGPFAPLRRVRPWGRRVLVQGFPETLEHGAYVRARLAGPSGAGRERVQMDSLATGPQIIQGFSGAAVVDELTGHVVGMVVSTYGDEAVAVGPAGGLSWMIPVEAILNHLPSLRDRVPGEPSIDLDFLVPDHSPVDLSVARRLVAFFDRQLPANVLVMVTVHPGSGTAAAVRRVAVHSSREFRPSTGPDDGPDDGPGAPPVGSIDLAVDAAGRSTGDITQRIADWAGVFDGTTTGPAAGPPPRALIINNIDEADEPEKLLSEVVLPLVDQAPARDLRMLLTFRGESVMLRLALLASRVASLQGTEAAARLAYQAVAPRVAGVPPVPDRATRLRVRLTALRAAIAGDAVDDTLADRLASTERATDRALREAESVRQRLVALHRSWSDLRGRLAGYLAMAVHHGFSEEPALSPIHRKAHKLLLDGPCDLVMAEAAVRRYSEAVVDRIEAERRGGDR</sequence>
<dbReference type="Gene3D" id="2.40.10.120">
    <property type="match status" value="1"/>
</dbReference>
<dbReference type="Pfam" id="PF13365">
    <property type="entry name" value="Trypsin_2"/>
    <property type="match status" value="1"/>
</dbReference>
<evidence type="ECO:0000313" key="3">
    <source>
        <dbReference type="Proteomes" id="UP000199699"/>
    </source>
</evidence>
<evidence type="ECO:0000256" key="1">
    <source>
        <dbReference type="SAM" id="MobiDB-lite"/>
    </source>
</evidence>
<name>A0A1C6SSD1_9ACTN</name>
<reference evidence="2 3" key="1">
    <citation type="submission" date="2016-06" db="EMBL/GenBank/DDBJ databases">
        <authorList>
            <person name="Kjaerup R.B."/>
            <person name="Dalgaard T.S."/>
            <person name="Juul-Madsen H.R."/>
        </authorList>
    </citation>
    <scope>NUCLEOTIDE SEQUENCE [LARGE SCALE GENOMIC DNA]</scope>
    <source>
        <strain evidence="2 3">DSM 43818</strain>
    </source>
</reference>
<dbReference type="AlphaFoldDB" id="A0A1C6SSD1"/>